<accession>A0AAV9URM9</accession>
<feature type="region of interest" description="Disordered" evidence="3">
    <location>
        <begin position="1"/>
        <end position="26"/>
    </location>
</feature>
<evidence type="ECO:0000259" key="4">
    <source>
        <dbReference type="PROSITE" id="PS50181"/>
    </source>
</evidence>
<organism evidence="5 6">
    <name type="scientific">Orbilia brochopaga</name>
    <dbReference type="NCBI Taxonomy" id="3140254"/>
    <lineage>
        <taxon>Eukaryota</taxon>
        <taxon>Fungi</taxon>
        <taxon>Dikarya</taxon>
        <taxon>Ascomycota</taxon>
        <taxon>Pezizomycotina</taxon>
        <taxon>Orbiliomycetes</taxon>
        <taxon>Orbiliales</taxon>
        <taxon>Orbiliaceae</taxon>
        <taxon>Orbilia</taxon>
    </lineage>
</organism>
<sequence>MHDLALARHTSTSKPPIQDRYPISPTGGKFKAAINGAFRESSVTAEESLFRWPGSGEGSGRYESRGPRRRTDEASHTTEIRGARRSTDTVDIESTPCADTTFEAAQSSPSPIDRPPSSSHTTYFDITPKEERNHHQPIMESTVESPETGQAPPRAHLLSLPSEIIHQIIQYLPEMSLYAASLTCQTLQTHSFTDSLWQNLLDWPDLPSPHPYLTYRALHHALSPHLYLKRKVFIGDRQYFGSILVSKYMPLTGTLEAFSLTTTPGILPEFTWWSWDTMVPIYPYDITIGIRDEPELKITPNCKASVTKEIPIRRGGIFMSYLRAAAILKKDVYPQMAVWPPRTIPAETRVRNESATGFRSDAGAAGSFVRLPSDISISGTVFIRKGGGGFNDLVGAAVDRSAFMATPMTPQEVKDPNAKWRVDDVRSKSGFPSTSAFRIRKWAVLGDLDGDLDGRPRMGESVETFAELDEALWTPTKEYPYRGIWVGNYQPHASEFLLFHQPETTGGRKRLEVIKLTGDPNIPRGEYTWIIDDLSSPLRTADENEHEWPGAKVYMARGHIAEHEFQNDEFVDIQVILPDPQRDWQDDMEQKRKKPETGIAAGAEAEGETEDVGDGRGVGSGEERGSANAGSSRRRKPRIRYLDEPWVPRRAAVHWSTLQGYIKPFRRVDIDEFLDGDEDQ</sequence>
<dbReference type="InterPro" id="IPR036047">
    <property type="entry name" value="F-box-like_dom_sf"/>
</dbReference>
<dbReference type="PROSITE" id="PS50181">
    <property type="entry name" value="FBOX"/>
    <property type="match status" value="1"/>
</dbReference>
<dbReference type="Pfam" id="PF12937">
    <property type="entry name" value="F-box-like"/>
    <property type="match status" value="1"/>
</dbReference>
<dbReference type="Pfam" id="PF12014">
    <property type="entry name" value="Cyclin_D1_bind"/>
    <property type="match status" value="1"/>
</dbReference>
<feature type="region of interest" description="Disordered" evidence="3">
    <location>
        <begin position="42"/>
        <end position="124"/>
    </location>
</feature>
<name>A0AAV9URM9_9PEZI</name>
<evidence type="ECO:0000313" key="5">
    <source>
        <dbReference type="EMBL" id="KAK6347258.1"/>
    </source>
</evidence>
<comment type="pathway">
    <text evidence="1">Protein modification; protein ubiquitination.</text>
</comment>
<comment type="caution">
    <text evidence="5">The sequence shown here is derived from an EMBL/GenBank/DDBJ whole genome shotgun (WGS) entry which is preliminary data.</text>
</comment>
<evidence type="ECO:0000256" key="1">
    <source>
        <dbReference type="ARBA" id="ARBA00004906"/>
    </source>
</evidence>
<dbReference type="PANTHER" id="PTHR10706:SF130">
    <property type="entry name" value="F-BOX ONLY PROTEIN 31"/>
    <property type="match status" value="1"/>
</dbReference>
<reference evidence="5 6" key="1">
    <citation type="submission" date="2019-10" db="EMBL/GenBank/DDBJ databases">
        <authorList>
            <person name="Palmer J.M."/>
        </authorList>
    </citation>
    <scope>NUCLEOTIDE SEQUENCE [LARGE SCALE GENOMIC DNA]</scope>
    <source>
        <strain evidence="5 6">TWF696</strain>
    </source>
</reference>
<evidence type="ECO:0000256" key="2">
    <source>
        <dbReference type="ARBA" id="ARBA00022786"/>
    </source>
</evidence>
<dbReference type="InterPro" id="IPR045048">
    <property type="entry name" value="FBXO31/39"/>
</dbReference>
<dbReference type="Proteomes" id="UP001375240">
    <property type="component" value="Unassembled WGS sequence"/>
</dbReference>
<gene>
    <name evidence="5" type="ORF">TWF696_007330</name>
</gene>
<dbReference type="Gene3D" id="1.20.1280.50">
    <property type="match status" value="1"/>
</dbReference>
<protein>
    <recommendedName>
        <fullName evidence="4">F-box domain-containing protein</fullName>
    </recommendedName>
</protein>
<keyword evidence="6" id="KW-1185">Reference proteome</keyword>
<proteinExistence type="predicted"/>
<feature type="region of interest" description="Disordered" evidence="3">
    <location>
        <begin position="583"/>
        <end position="640"/>
    </location>
</feature>
<evidence type="ECO:0000256" key="3">
    <source>
        <dbReference type="SAM" id="MobiDB-lite"/>
    </source>
</evidence>
<feature type="compositionally biased region" description="Low complexity" evidence="3">
    <location>
        <begin position="107"/>
        <end position="119"/>
    </location>
</feature>
<feature type="domain" description="F-box" evidence="4">
    <location>
        <begin position="154"/>
        <end position="200"/>
    </location>
</feature>
<feature type="compositionally biased region" description="Basic and acidic residues" evidence="3">
    <location>
        <begin position="60"/>
        <end position="88"/>
    </location>
</feature>
<evidence type="ECO:0000313" key="6">
    <source>
        <dbReference type="Proteomes" id="UP001375240"/>
    </source>
</evidence>
<keyword evidence="2" id="KW-0833">Ubl conjugation pathway</keyword>
<dbReference type="PANTHER" id="PTHR10706">
    <property type="entry name" value="F-BOX FAMILY PROTEIN"/>
    <property type="match status" value="1"/>
</dbReference>
<dbReference type="InterPro" id="IPR001810">
    <property type="entry name" value="F-box_dom"/>
</dbReference>
<dbReference type="EMBL" id="JAVHNQ010000005">
    <property type="protein sequence ID" value="KAK6347258.1"/>
    <property type="molecule type" value="Genomic_DNA"/>
</dbReference>
<dbReference type="SUPFAM" id="SSF81383">
    <property type="entry name" value="F-box domain"/>
    <property type="match status" value="1"/>
</dbReference>
<dbReference type="AlphaFoldDB" id="A0AAV9URM9"/>